<keyword evidence="2" id="KW-1185">Reference proteome</keyword>
<proteinExistence type="predicted"/>
<comment type="caution">
    <text evidence="1">The sequence shown here is derived from an EMBL/GenBank/DDBJ whole genome shotgun (WGS) entry which is preliminary data.</text>
</comment>
<sequence length="346" mass="38820">MSAAEKRAARRARVLQGSERRLKLLSGQISSVEIPTDDLSAKAMKTRLVGSGERLDQDSNSEASPTSTKSQKEELQIPTRVDPAQRRRDAAERRRRKEKMVQEVLNRKTDADGGWEMTNETGVEAKAVSADGKNDPTCSRHLTSLRLSTLEEKLVLLLIIAAAVYCGAHMDLSSIYADMVAKDPIFVNYQDLITKGIPIESIRQQLEREHMLPETREKMELSLRLQLKMEALGTTSGRSGAGWIPDVSDPGFFISSLMTHPPIVFGVFLVRLIVSYGTKVMHKVLHLPKVKNPQENDLGFLPNMALSSRPMLKDFLVKGRKSFDDVFVFIFVLVIFVAVRASWKQW</sequence>
<reference evidence="1 2" key="1">
    <citation type="journal article" date="2022" name="bioRxiv">
        <title>The genome of the oomycete Peronosclerospora sorghi, a cosmopolitan pathogen of maize and sorghum, is inflated with dispersed pseudogenes.</title>
        <authorList>
            <person name="Fletcher K."/>
            <person name="Martin F."/>
            <person name="Isakeit T."/>
            <person name="Cavanaugh K."/>
            <person name="Magill C."/>
            <person name="Michelmore R."/>
        </authorList>
    </citation>
    <scope>NUCLEOTIDE SEQUENCE [LARGE SCALE GENOMIC DNA]</scope>
    <source>
        <strain evidence="1">P6</strain>
    </source>
</reference>
<dbReference type="Proteomes" id="UP001163321">
    <property type="component" value="Chromosome 4"/>
</dbReference>
<dbReference type="EMBL" id="CM047583">
    <property type="protein sequence ID" value="KAI9912568.1"/>
    <property type="molecule type" value="Genomic_DNA"/>
</dbReference>
<organism evidence="1 2">
    <name type="scientific">Peronosclerospora sorghi</name>
    <dbReference type="NCBI Taxonomy" id="230839"/>
    <lineage>
        <taxon>Eukaryota</taxon>
        <taxon>Sar</taxon>
        <taxon>Stramenopiles</taxon>
        <taxon>Oomycota</taxon>
        <taxon>Peronosporomycetes</taxon>
        <taxon>Peronosporales</taxon>
        <taxon>Peronosporaceae</taxon>
        <taxon>Peronosclerospora</taxon>
    </lineage>
</organism>
<name>A0ACC0W378_9STRA</name>
<evidence type="ECO:0000313" key="1">
    <source>
        <dbReference type="EMBL" id="KAI9912568.1"/>
    </source>
</evidence>
<accession>A0ACC0W378</accession>
<protein>
    <submittedName>
        <fullName evidence="1">Uncharacterized protein</fullName>
    </submittedName>
</protein>
<gene>
    <name evidence="1" type="ORF">PsorP6_006709</name>
</gene>
<evidence type="ECO:0000313" key="2">
    <source>
        <dbReference type="Proteomes" id="UP001163321"/>
    </source>
</evidence>